<dbReference type="InterPro" id="IPR015273">
    <property type="entry name" value="Cys-tRNA-synt_Ia_DALR"/>
</dbReference>
<accession>A0AAV2Z4A1</accession>
<feature type="region of interest" description="Disordered" evidence="15">
    <location>
        <begin position="204"/>
        <end position="226"/>
    </location>
</feature>
<dbReference type="GO" id="GO:0006423">
    <property type="term" value="P:cysteinyl-tRNA aminoacylation"/>
    <property type="evidence" value="ECO:0007669"/>
    <property type="project" value="InterPro"/>
</dbReference>
<dbReference type="Pfam" id="PF01406">
    <property type="entry name" value="tRNA-synt_1e"/>
    <property type="match status" value="1"/>
</dbReference>
<dbReference type="HAMAP" id="MF_00041">
    <property type="entry name" value="Cys_tRNA_synth"/>
    <property type="match status" value="1"/>
</dbReference>
<comment type="subcellular location">
    <subcellularLocation>
        <location evidence="2">Cytoplasm</location>
    </subcellularLocation>
</comment>
<dbReference type="InterPro" id="IPR014729">
    <property type="entry name" value="Rossmann-like_a/b/a_fold"/>
</dbReference>
<keyword evidence="6" id="KW-0436">Ligase</keyword>
<evidence type="ECO:0000256" key="9">
    <source>
        <dbReference type="ARBA" id="ARBA00022833"/>
    </source>
</evidence>
<dbReference type="GO" id="GO:0046872">
    <property type="term" value="F:metal ion binding"/>
    <property type="evidence" value="ECO:0007669"/>
    <property type="project" value="UniProtKB-KW"/>
</dbReference>
<dbReference type="InterPro" id="IPR015803">
    <property type="entry name" value="Cys-tRNA-ligase"/>
</dbReference>
<feature type="compositionally biased region" description="Basic residues" evidence="15">
    <location>
        <begin position="652"/>
        <end position="667"/>
    </location>
</feature>
<dbReference type="InterPro" id="IPR024909">
    <property type="entry name" value="Cys-tRNA/MSH_ligase"/>
</dbReference>
<protein>
    <recommendedName>
        <fullName evidence="4">cysteine--tRNA ligase</fullName>
        <ecNumber evidence="4">6.1.1.16</ecNumber>
    </recommendedName>
    <alternativeName>
        <fullName evidence="13">Cysteinyl-tRNA synthetase</fullName>
    </alternativeName>
</protein>
<dbReference type="GO" id="GO:0004817">
    <property type="term" value="F:cysteine-tRNA ligase activity"/>
    <property type="evidence" value="ECO:0007669"/>
    <property type="project" value="UniProtKB-EC"/>
</dbReference>
<proteinExistence type="inferred from homology"/>
<comment type="similarity">
    <text evidence="3">Belongs to the class-I aminoacyl-tRNA synthetase family.</text>
</comment>
<evidence type="ECO:0000313" key="18">
    <source>
        <dbReference type="Proteomes" id="UP001146120"/>
    </source>
</evidence>
<dbReference type="GO" id="GO:0005524">
    <property type="term" value="F:ATP binding"/>
    <property type="evidence" value="ECO:0007669"/>
    <property type="project" value="UniProtKB-KW"/>
</dbReference>
<dbReference type="CDD" id="cd00672">
    <property type="entry name" value="CysRS_core"/>
    <property type="match status" value="1"/>
</dbReference>
<keyword evidence="9" id="KW-0862">Zinc</keyword>
<evidence type="ECO:0000256" key="8">
    <source>
        <dbReference type="ARBA" id="ARBA00022741"/>
    </source>
</evidence>
<evidence type="ECO:0000256" key="7">
    <source>
        <dbReference type="ARBA" id="ARBA00022723"/>
    </source>
</evidence>
<feature type="coiled-coil region" evidence="14">
    <location>
        <begin position="587"/>
        <end position="614"/>
    </location>
</feature>
<dbReference type="PANTHER" id="PTHR10890">
    <property type="entry name" value="CYSTEINYL-TRNA SYNTHETASE"/>
    <property type="match status" value="1"/>
</dbReference>
<evidence type="ECO:0000256" key="5">
    <source>
        <dbReference type="ARBA" id="ARBA00022490"/>
    </source>
</evidence>
<dbReference type="NCBIfam" id="TIGR00435">
    <property type="entry name" value="cysS"/>
    <property type="match status" value="1"/>
</dbReference>
<dbReference type="PANTHER" id="PTHR10890:SF3">
    <property type="entry name" value="CYSTEINE--TRNA LIGASE, CYTOPLASMIC"/>
    <property type="match status" value="1"/>
</dbReference>
<evidence type="ECO:0000256" key="6">
    <source>
        <dbReference type="ARBA" id="ARBA00022598"/>
    </source>
</evidence>
<dbReference type="EMBL" id="DAKRPA010000068">
    <property type="protein sequence ID" value="DBA00209.1"/>
    <property type="molecule type" value="Genomic_DNA"/>
</dbReference>
<dbReference type="AlphaFoldDB" id="A0AAV2Z4A1"/>
<keyword evidence="11" id="KW-0648">Protein biosynthesis</keyword>
<evidence type="ECO:0000256" key="2">
    <source>
        <dbReference type="ARBA" id="ARBA00004496"/>
    </source>
</evidence>
<evidence type="ECO:0000256" key="1">
    <source>
        <dbReference type="ARBA" id="ARBA00001947"/>
    </source>
</evidence>
<gene>
    <name evidence="17" type="ORF">N0F65_007834</name>
</gene>
<keyword evidence="12" id="KW-0030">Aminoacyl-tRNA synthetase</keyword>
<dbReference type="Proteomes" id="UP001146120">
    <property type="component" value="Unassembled WGS sequence"/>
</dbReference>
<dbReference type="PRINTS" id="PR00983">
    <property type="entry name" value="TRNASYNTHCYS"/>
</dbReference>
<evidence type="ECO:0000256" key="15">
    <source>
        <dbReference type="SAM" id="MobiDB-lite"/>
    </source>
</evidence>
<keyword evidence="10" id="KW-0067">ATP-binding</keyword>
<evidence type="ECO:0000256" key="3">
    <source>
        <dbReference type="ARBA" id="ARBA00005594"/>
    </source>
</evidence>
<comment type="caution">
    <text evidence="17">The sequence shown here is derived from an EMBL/GenBank/DDBJ whole genome shotgun (WGS) entry which is preliminary data.</text>
</comment>
<evidence type="ECO:0000256" key="14">
    <source>
        <dbReference type="SAM" id="Coils"/>
    </source>
</evidence>
<evidence type="ECO:0000256" key="10">
    <source>
        <dbReference type="ARBA" id="ARBA00022840"/>
    </source>
</evidence>
<feature type="region of interest" description="Disordered" evidence="15">
    <location>
        <begin position="641"/>
        <end position="678"/>
    </location>
</feature>
<dbReference type="SUPFAM" id="SSF47323">
    <property type="entry name" value="Anticodon-binding domain of a subclass of class I aminoacyl-tRNA synthetases"/>
    <property type="match status" value="1"/>
</dbReference>
<dbReference type="SUPFAM" id="SSF52374">
    <property type="entry name" value="Nucleotidylyl transferase"/>
    <property type="match status" value="1"/>
</dbReference>
<dbReference type="SMART" id="SM00840">
    <property type="entry name" value="DALR_2"/>
    <property type="match status" value="1"/>
</dbReference>
<dbReference type="Gene3D" id="3.40.50.620">
    <property type="entry name" value="HUPs"/>
    <property type="match status" value="1"/>
</dbReference>
<dbReference type="InterPro" id="IPR032678">
    <property type="entry name" value="tRNA-synt_1_cat_dom"/>
</dbReference>
<evidence type="ECO:0000259" key="16">
    <source>
        <dbReference type="SMART" id="SM00840"/>
    </source>
</evidence>
<dbReference type="InterPro" id="IPR009080">
    <property type="entry name" value="tRNAsynth_Ia_anticodon-bd"/>
</dbReference>
<evidence type="ECO:0000313" key="17">
    <source>
        <dbReference type="EMBL" id="DBA00209.1"/>
    </source>
</evidence>
<reference evidence="17" key="2">
    <citation type="journal article" date="2023" name="Microbiol Resour">
        <title>Decontamination and Annotation of the Draft Genome Sequence of the Oomycete Lagenidium giganteum ARSEF 373.</title>
        <authorList>
            <person name="Morgan W.R."/>
            <person name="Tartar A."/>
        </authorList>
    </citation>
    <scope>NUCLEOTIDE SEQUENCE</scope>
    <source>
        <strain evidence="17">ARSEF 373</strain>
    </source>
</reference>
<sequence>MATMMMRPQMRTSILGGTRRQPCRLLHLRALSTTRSTYAQASVFNSLSGKNEVLPREQAATPHVLKWYSCGPTVYDKAHLGHARAYVSQDILRRIMEKKFQHNVFLVMGVTDVDDKIIKRAQENQVSFLELARREEAAFFDDMERLHVRKPNALTRVSEHMPEIISYVEQIQAKGFAYRAKDGSGVYFDTQQLGDAYGKLDPMRNTSSSAADVQAADVEGDSVSNQTKKDRRDFSLWKALKFDGEPFWDSPWGKGRPGWHIECSAMTHYVLGDKIDVHSGGVDLRFPHHNNEIAQCEAHNCVVGDQAKLREWCRHFIHFGHLYISGLKMSKSLKNFISIQDYLKMHSADQFRIFCLQFKYRANIHYSDDRIRDANVVLDRLKSFLTNAEVYASQMRDKAQAKRCSPVDLSVLGALWDARVRIDAALADDFDTPQALHILLELIAQVNAYLVERQGDSPSEVVLSVTEYVLEMSELFGLEDLVRDYHHVKEAFKINPNSSQRERQSVTPGAPGIDSQRLLQALVQFRSKVREQALQDPSLPSNKQILRLCDDIRNDDLPQLGVQVDDLAAGRSVFKIVPVTSTTKKPADDESDEKDEIKQQLERKQRTFESMMQIAPVDLFREAPEYAGTYASFDADGVPLQAADDNEPLTKSQRKKLAKKMEKHKKSYEKYWKQQNAQ</sequence>
<keyword evidence="14" id="KW-0175">Coiled coil</keyword>
<evidence type="ECO:0000256" key="4">
    <source>
        <dbReference type="ARBA" id="ARBA00012832"/>
    </source>
</evidence>
<keyword evidence="18" id="KW-1185">Reference proteome</keyword>
<dbReference type="FunFam" id="3.40.50.620:FF:000027">
    <property type="entry name" value="Cysteine--tRNA ligase, cytoplasmic"/>
    <property type="match status" value="1"/>
</dbReference>
<keyword evidence="8" id="KW-0547">Nucleotide-binding</keyword>
<comment type="cofactor">
    <cofactor evidence="1">
        <name>Zn(2+)</name>
        <dbReference type="ChEBI" id="CHEBI:29105"/>
    </cofactor>
</comment>
<keyword evidence="7" id="KW-0479">Metal-binding</keyword>
<feature type="domain" description="Cysteinyl-tRNA synthetase class Ia DALR" evidence="16">
    <location>
        <begin position="421"/>
        <end position="482"/>
    </location>
</feature>
<dbReference type="GO" id="GO:0005737">
    <property type="term" value="C:cytoplasm"/>
    <property type="evidence" value="ECO:0007669"/>
    <property type="project" value="UniProtKB-SubCell"/>
</dbReference>
<keyword evidence="5" id="KW-0963">Cytoplasm</keyword>
<evidence type="ECO:0000256" key="13">
    <source>
        <dbReference type="ARBA" id="ARBA00031499"/>
    </source>
</evidence>
<dbReference type="Gene3D" id="1.20.120.1910">
    <property type="entry name" value="Cysteine-tRNA ligase, C-terminal anti-codon recognition domain"/>
    <property type="match status" value="1"/>
</dbReference>
<dbReference type="EC" id="6.1.1.16" evidence="4"/>
<evidence type="ECO:0000256" key="11">
    <source>
        <dbReference type="ARBA" id="ARBA00022917"/>
    </source>
</evidence>
<dbReference type="Pfam" id="PF09190">
    <property type="entry name" value="DALR_2"/>
    <property type="match status" value="1"/>
</dbReference>
<organism evidence="17 18">
    <name type="scientific">Lagenidium giganteum</name>
    <dbReference type="NCBI Taxonomy" id="4803"/>
    <lineage>
        <taxon>Eukaryota</taxon>
        <taxon>Sar</taxon>
        <taxon>Stramenopiles</taxon>
        <taxon>Oomycota</taxon>
        <taxon>Peronosporomycetes</taxon>
        <taxon>Pythiales</taxon>
        <taxon>Pythiaceae</taxon>
    </lineage>
</organism>
<name>A0AAV2Z4A1_9STRA</name>
<reference evidence="17" key="1">
    <citation type="submission" date="2022-11" db="EMBL/GenBank/DDBJ databases">
        <authorList>
            <person name="Morgan W.R."/>
            <person name="Tartar A."/>
        </authorList>
    </citation>
    <scope>NUCLEOTIDE SEQUENCE</scope>
    <source>
        <strain evidence="17">ARSEF 373</strain>
    </source>
</reference>
<evidence type="ECO:0000256" key="12">
    <source>
        <dbReference type="ARBA" id="ARBA00023146"/>
    </source>
</evidence>
<feature type="compositionally biased region" description="Low complexity" evidence="15">
    <location>
        <begin position="207"/>
        <end position="217"/>
    </location>
</feature>